<comment type="caution">
    <text evidence="2">The sequence shown here is derived from an EMBL/GenBank/DDBJ whole genome shotgun (WGS) entry which is preliminary data.</text>
</comment>
<proteinExistence type="predicted"/>
<sequence>MKLIFNLCLLLAFCLRANAQEFTYNQGGTSAKNYYEEIPYQTINGKMFIQVELHGKKHKFLFDTGAPVAISPQLVTLLKAKFLDEDTLSDVNGVTDTMGVVQIPQIKIGKVRFDHIPAITLFPDFYRCWGIDGVIGSNILRNSIVSIDGKKQVIILTDQLEKLKLNDSYSSQMITNTSYQSNPIIKIQLKDNITVDLGFDTGDNEFLRISEELVSQLPDSGVYEILAKGYGANTIGGLGLQQSAEKYLLRLPQIKIGNGLFNNTIMETNKSGTSAIGSKILLYGIVTLDFIHSKFYFNSIKKDNEVREKQWPFVPTVINDRLAIGVVWDKYKNEVKPGQRIMAIDDVDYSNVTLCDMLNRPHILAGKETANITVKDEQGNLQKIQISKLHY</sequence>
<dbReference type="InterPro" id="IPR034122">
    <property type="entry name" value="Retropepsin-like_bacterial"/>
</dbReference>
<dbReference type="CDD" id="cd05483">
    <property type="entry name" value="retropepsin_like_bacteria"/>
    <property type="match status" value="1"/>
</dbReference>
<organism evidence="2 3">
    <name type="scientific">Pedobacter cryoconitis</name>
    <dbReference type="NCBI Taxonomy" id="188932"/>
    <lineage>
        <taxon>Bacteria</taxon>
        <taxon>Pseudomonadati</taxon>
        <taxon>Bacteroidota</taxon>
        <taxon>Sphingobacteriia</taxon>
        <taxon>Sphingobacteriales</taxon>
        <taxon>Sphingobacteriaceae</taxon>
        <taxon>Pedobacter</taxon>
    </lineage>
</organism>
<dbReference type="RefSeq" id="WP_183867005.1">
    <property type="nucleotide sequence ID" value="NZ_JACHCF010000004.1"/>
</dbReference>
<dbReference type="SUPFAM" id="SSF50630">
    <property type="entry name" value="Acid proteases"/>
    <property type="match status" value="1"/>
</dbReference>
<dbReference type="EMBL" id="JACHCF010000004">
    <property type="protein sequence ID" value="MBB5621010.1"/>
    <property type="molecule type" value="Genomic_DNA"/>
</dbReference>
<dbReference type="Pfam" id="PF13650">
    <property type="entry name" value="Asp_protease_2"/>
    <property type="match status" value="1"/>
</dbReference>
<evidence type="ECO:0000256" key="1">
    <source>
        <dbReference type="SAM" id="SignalP"/>
    </source>
</evidence>
<dbReference type="AlphaFoldDB" id="A0A7W9DKA5"/>
<evidence type="ECO:0008006" key="4">
    <source>
        <dbReference type="Google" id="ProtNLM"/>
    </source>
</evidence>
<reference evidence="2 3" key="1">
    <citation type="submission" date="2020-08" db="EMBL/GenBank/DDBJ databases">
        <title>Genomic Encyclopedia of Type Strains, Phase IV (KMG-V): Genome sequencing to study the core and pangenomes of soil and plant-associated prokaryotes.</title>
        <authorList>
            <person name="Whitman W."/>
        </authorList>
    </citation>
    <scope>NUCLEOTIDE SEQUENCE [LARGE SCALE GENOMIC DNA]</scope>
    <source>
        <strain evidence="2 3">MP7CTX6</strain>
    </source>
</reference>
<dbReference type="Proteomes" id="UP000537718">
    <property type="component" value="Unassembled WGS sequence"/>
</dbReference>
<dbReference type="InterPro" id="IPR021109">
    <property type="entry name" value="Peptidase_aspartic_dom_sf"/>
</dbReference>
<keyword evidence="1" id="KW-0732">Signal</keyword>
<dbReference type="Gene3D" id="2.40.70.10">
    <property type="entry name" value="Acid Proteases"/>
    <property type="match status" value="1"/>
</dbReference>
<gene>
    <name evidence="2" type="ORF">HDE69_002063</name>
</gene>
<feature type="chain" id="PRO_5031334926" description="Aspartyl protease" evidence="1">
    <location>
        <begin position="20"/>
        <end position="391"/>
    </location>
</feature>
<evidence type="ECO:0000313" key="3">
    <source>
        <dbReference type="Proteomes" id="UP000537718"/>
    </source>
</evidence>
<protein>
    <recommendedName>
        <fullName evidence="4">Aspartyl protease</fullName>
    </recommendedName>
</protein>
<name>A0A7W9DKA5_9SPHI</name>
<accession>A0A7W9DKA5</accession>
<feature type="signal peptide" evidence="1">
    <location>
        <begin position="1"/>
        <end position="19"/>
    </location>
</feature>
<evidence type="ECO:0000313" key="2">
    <source>
        <dbReference type="EMBL" id="MBB5621010.1"/>
    </source>
</evidence>